<evidence type="ECO:0000259" key="3">
    <source>
        <dbReference type="Pfam" id="PF13505"/>
    </source>
</evidence>
<dbReference type="Gene3D" id="2.40.160.20">
    <property type="match status" value="1"/>
</dbReference>
<dbReference type="OrthoDB" id="5643626at2"/>
<evidence type="ECO:0000313" key="5">
    <source>
        <dbReference type="Proteomes" id="UP000238563"/>
    </source>
</evidence>
<feature type="signal peptide" evidence="2">
    <location>
        <begin position="1"/>
        <end position="23"/>
    </location>
</feature>
<dbReference type="InterPro" id="IPR027385">
    <property type="entry name" value="Beta-barrel_OMP"/>
</dbReference>
<evidence type="ECO:0000256" key="2">
    <source>
        <dbReference type="SAM" id="SignalP"/>
    </source>
</evidence>
<accession>A0A2S9JPR5</accession>
<proteinExistence type="predicted"/>
<dbReference type="Proteomes" id="UP000238563">
    <property type="component" value="Unassembled WGS sequence"/>
</dbReference>
<dbReference type="InterPro" id="IPR011250">
    <property type="entry name" value="OMP/PagP_B-barrel"/>
</dbReference>
<comment type="caution">
    <text evidence="4">The sequence shown here is derived from an EMBL/GenBank/DDBJ whole genome shotgun (WGS) entry which is preliminary data.</text>
</comment>
<dbReference type="AlphaFoldDB" id="A0A2S9JPR5"/>
<gene>
    <name evidence="4" type="ORF">C5750_08585</name>
</gene>
<keyword evidence="1 2" id="KW-0732">Signal</keyword>
<protein>
    <recommendedName>
        <fullName evidence="3">Outer membrane protein beta-barrel domain-containing protein</fullName>
    </recommendedName>
</protein>
<feature type="domain" description="Outer membrane protein beta-barrel" evidence="3">
    <location>
        <begin position="40"/>
        <end position="222"/>
    </location>
</feature>
<keyword evidence="5" id="KW-1185">Reference proteome</keyword>
<reference evidence="4 5" key="1">
    <citation type="submission" date="2018-02" db="EMBL/GenBank/DDBJ databases">
        <title>The draft genome of Phyllobacterium myrsinacearum DSM5892.</title>
        <authorList>
            <person name="Li L."/>
            <person name="Liu L."/>
            <person name="Zhang X."/>
            <person name="Wang T."/>
        </authorList>
    </citation>
    <scope>NUCLEOTIDE SEQUENCE [LARGE SCALE GENOMIC DNA]</scope>
    <source>
        <strain evidence="4 5">DSM 5892</strain>
    </source>
</reference>
<dbReference type="EMBL" id="PVBT01000002">
    <property type="protein sequence ID" value="PRD55220.1"/>
    <property type="molecule type" value="Genomic_DNA"/>
</dbReference>
<dbReference type="RefSeq" id="WP_105733449.1">
    <property type="nucleotide sequence ID" value="NZ_PVBT01000002.1"/>
</dbReference>
<dbReference type="Pfam" id="PF13505">
    <property type="entry name" value="OMP_b-brl"/>
    <property type="match status" value="1"/>
</dbReference>
<name>A0A2S9JPR5_9HYPH</name>
<feature type="chain" id="PRO_5015518217" description="Outer membrane protein beta-barrel domain-containing protein" evidence="2">
    <location>
        <begin position="24"/>
        <end position="226"/>
    </location>
</feature>
<organism evidence="4 5">
    <name type="scientific">Phyllobacterium myrsinacearum</name>
    <dbReference type="NCBI Taxonomy" id="28101"/>
    <lineage>
        <taxon>Bacteria</taxon>
        <taxon>Pseudomonadati</taxon>
        <taxon>Pseudomonadota</taxon>
        <taxon>Alphaproteobacteria</taxon>
        <taxon>Hyphomicrobiales</taxon>
        <taxon>Phyllobacteriaceae</taxon>
        <taxon>Phyllobacterium</taxon>
    </lineage>
</organism>
<sequence>MRYTKTFLSVASFFSLLGGHVLAADLAPAAFPERAPYMPVENASGWYLRGDVAYNFSSTVNAHVDYPSGTTPSEYELKRGFSPFIGVGYQFNDYLRADATVGYSQRDSNYYETTTKLWEAMANAYVDLGNYYGITPYVGGGIGFANVNYDYQGPVDARLSSGSTNRFEWALMAGIAVDITPRLKLDLGYRYADIGGKDLYRDGDVTIRDDGVKTHQIRAGVRFNTW</sequence>
<evidence type="ECO:0000313" key="4">
    <source>
        <dbReference type="EMBL" id="PRD55220.1"/>
    </source>
</evidence>
<dbReference type="SUPFAM" id="SSF56925">
    <property type="entry name" value="OMPA-like"/>
    <property type="match status" value="1"/>
</dbReference>
<evidence type="ECO:0000256" key="1">
    <source>
        <dbReference type="ARBA" id="ARBA00022729"/>
    </source>
</evidence>